<dbReference type="OrthoDB" id="9928569at2"/>
<dbReference type="Proteomes" id="UP000014216">
    <property type="component" value="Unassembled WGS sequence"/>
</dbReference>
<dbReference type="AlphaFoldDB" id="S0FWA3"/>
<protein>
    <submittedName>
        <fullName evidence="1">Uncharacterized protein</fullName>
    </submittedName>
</protein>
<gene>
    <name evidence="1" type="ORF">Dpo_16c00720</name>
</gene>
<evidence type="ECO:0000313" key="1">
    <source>
        <dbReference type="EMBL" id="EMS77419.1"/>
    </source>
</evidence>
<proteinExistence type="predicted"/>
<organism evidence="1 2">
    <name type="scientific">Desulfotignum phosphitoxidans DSM 13687</name>
    <dbReference type="NCBI Taxonomy" id="1286635"/>
    <lineage>
        <taxon>Bacteria</taxon>
        <taxon>Pseudomonadati</taxon>
        <taxon>Thermodesulfobacteriota</taxon>
        <taxon>Desulfobacteria</taxon>
        <taxon>Desulfobacterales</taxon>
        <taxon>Desulfobacteraceae</taxon>
        <taxon>Desulfotignum</taxon>
    </lineage>
</organism>
<sequence>MIREEKSNDTFGCGFNKRKYAGDAKRCKELGLDFNLHCMGPKRIKRYLKKKYDFEIDIEGKDRFDITREAQAIIYG</sequence>
<keyword evidence="2" id="KW-1185">Reference proteome</keyword>
<accession>S0FWA3</accession>
<comment type="caution">
    <text evidence="1">The sequence shown here is derived from an EMBL/GenBank/DDBJ whole genome shotgun (WGS) entry which is preliminary data.</text>
</comment>
<dbReference type="EMBL" id="APJX01000016">
    <property type="protein sequence ID" value="EMS77419.1"/>
    <property type="molecule type" value="Genomic_DNA"/>
</dbReference>
<name>S0FWA3_9BACT</name>
<dbReference type="RefSeq" id="WP_006968662.1">
    <property type="nucleotide sequence ID" value="NZ_APJX01000016.1"/>
</dbReference>
<reference evidence="1 2" key="1">
    <citation type="journal article" date="2013" name="Genome Announc.">
        <title>Draft Genome Sequence of Desulfotignum phosphitoxidans DSM 13687 Strain FiPS-3.</title>
        <authorList>
            <person name="Poehlein A."/>
            <person name="Daniel R."/>
            <person name="Simeonova D.D."/>
        </authorList>
    </citation>
    <scope>NUCLEOTIDE SEQUENCE [LARGE SCALE GENOMIC DNA]</scope>
    <source>
        <strain evidence="1 2">DSM 13687</strain>
    </source>
</reference>
<evidence type="ECO:0000313" key="2">
    <source>
        <dbReference type="Proteomes" id="UP000014216"/>
    </source>
</evidence>